<dbReference type="Proteomes" id="UP001151760">
    <property type="component" value="Unassembled WGS sequence"/>
</dbReference>
<sequence length="912" mass="101687">MEQRRHGFTSMLLPWEFCARLSSTFGPNGPATSHIVGLCILAIQDDVAVRRMEEIDVDVLYEAWKRIEITKRIGAATRVRACSHAVLYDADAVGETYTQSSGKEISMNEMVLNTAYPLPSDTAYPVLCPIQRIHPNRLIRHTQGQIKVLPSRTAEEILARERERKARTTLLMALPEDHLAKFHKMTDAKEMWDAIKSRFDGNDESKKMQKYILKQQFKGFSVSNLEGLHKGYDRFQSLLSQLEIHGAGVSTEDANQKFLRSLPFAWSQLRVFENDVKGSTASSSSTQNIAFVSENTSSTNDVSIAYNVSTPSGQNSQIKGNQDSRRRDAWNSGNKDGRRSGKQEDSKALVTIDGEGVDWTSHSKEEEDYAWMACNSSGSDTEVKKVEAQLVSHQQGQLWYEEKIRFMKIDLDDKTDVLIYHKKLLAEAQKEKEDLKAKVEKWHTSSKNLGKLLNTQMSANDKFGARSQPSESDFDTCESDCSVETHESLPEPTVNEPKVVNQPKVWSDAPIIEEYKSDSEDEHVSQPTKEQEQPSFASTIVKLVLLGEKGKLLLSPQQVVIGDQKDTTSGKMSPNTMDYPHRALQNKGIVDSGCSRHMTGNKAYLAEYQDFNGGPVAFGGSKGYITGKGKIKTGKLDFEDVCFVKELQHFNLFSVSQMCDKKNKVLFTDSEFKRSIAKDAGDAPNKHPDLKTNGKPVDKEDQAGAAKASSTNIVNTASTIVSTVSPYGGLSFTNLTNTAQDDSEIPALKEIYSNPTDGIFTNASYDDKGAVADFTNLETIVNFSPIPTSRINSFHPSTLILGDPKSAVQTRSKVTKSSGAHAFILVHLPYRKKAIGTKWVYRNKKDERGVVVRNKARLVAKGHRQEEGIDYDEVFAPVARIEAIRIFLTFASYMGFIVYQMDVKSAFLYGKN</sequence>
<organism evidence="5 6">
    <name type="scientific">Tanacetum coccineum</name>
    <dbReference type="NCBI Taxonomy" id="301880"/>
    <lineage>
        <taxon>Eukaryota</taxon>
        <taxon>Viridiplantae</taxon>
        <taxon>Streptophyta</taxon>
        <taxon>Embryophyta</taxon>
        <taxon>Tracheophyta</taxon>
        <taxon>Spermatophyta</taxon>
        <taxon>Magnoliopsida</taxon>
        <taxon>eudicotyledons</taxon>
        <taxon>Gunneridae</taxon>
        <taxon>Pentapetalae</taxon>
        <taxon>asterids</taxon>
        <taxon>campanulids</taxon>
        <taxon>Asterales</taxon>
        <taxon>Asteraceae</taxon>
        <taxon>Asteroideae</taxon>
        <taxon>Anthemideae</taxon>
        <taxon>Anthemidinae</taxon>
        <taxon>Tanacetum</taxon>
    </lineage>
</organism>
<feature type="region of interest" description="Disordered" evidence="2">
    <location>
        <begin position="678"/>
        <end position="708"/>
    </location>
</feature>
<feature type="region of interest" description="Disordered" evidence="2">
    <location>
        <begin position="306"/>
        <end position="353"/>
    </location>
</feature>
<name>A0ABQ5D5S0_9ASTR</name>
<evidence type="ECO:0000313" key="6">
    <source>
        <dbReference type="Proteomes" id="UP001151760"/>
    </source>
</evidence>
<dbReference type="Pfam" id="PF14223">
    <property type="entry name" value="Retrotran_gag_2"/>
    <property type="match status" value="1"/>
</dbReference>
<protein>
    <submittedName>
        <fullName evidence="5">Ribonuclease H-like domain-containing protein</fullName>
    </submittedName>
</protein>
<gene>
    <name evidence="5" type="ORF">Tco_0922863</name>
</gene>
<evidence type="ECO:0000256" key="1">
    <source>
        <dbReference type="SAM" id="Coils"/>
    </source>
</evidence>
<feature type="domain" description="Retrovirus-related Pol polyprotein from transposon TNT 1-94-like beta-barrel" evidence="4">
    <location>
        <begin position="589"/>
        <end position="661"/>
    </location>
</feature>
<feature type="coiled-coil region" evidence="1">
    <location>
        <begin position="418"/>
        <end position="445"/>
    </location>
</feature>
<feature type="domain" description="Reverse transcriptase Ty1/copia-type" evidence="3">
    <location>
        <begin position="822"/>
        <end position="910"/>
    </location>
</feature>
<keyword evidence="1" id="KW-0175">Coiled coil</keyword>
<proteinExistence type="predicted"/>
<dbReference type="InterPro" id="IPR013103">
    <property type="entry name" value="RVT_2"/>
</dbReference>
<feature type="compositionally biased region" description="Polar residues" evidence="2">
    <location>
        <begin position="306"/>
        <end position="321"/>
    </location>
</feature>
<comment type="caution">
    <text evidence="5">The sequence shown here is derived from an EMBL/GenBank/DDBJ whole genome shotgun (WGS) entry which is preliminary data.</text>
</comment>
<keyword evidence="6" id="KW-1185">Reference proteome</keyword>
<accession>A0ABQ5D5S0</accession>
<dbReference type="Pfam" id="PF22936">
    <property type="entry name" value="Pol_BBD"/>
    <property type="match status" value="1"/>
</dbReference>
<feature type="compositionally biased region" description="Basic and acidic residues" evidence="2">
    <location>
        <begin position="322"/>
        <end position="347"/>
    </location>
</feature>
<dbReference type="InterPro" id="IPR054722">
    <property type="entry name" value="PolX-like_BBD"/>
</dbReference>
<reference evidence="5" key="2">
    <citation type="submission" date="2022-01" db="EMBL/GenBank/DDBJ databases">
        <authorList>
            <person name="Yamashiro T."/>
            <person name="Shiraishi A."/>
            <person name="Satake H."/>
            <person name="Nakayama K."/>
        </authorList>
    </citation>
    <scope>NUCLEOTIDE SEQUENCE</scope>
</reference>
<dbReference type="EMBL" id="BQNB010014794">
    <property type="protein sequence ID" value="GJT32444.1"/>
    <property type="molecule type" value="Genomic_DNA"/>
</dbReference>
<dbReference type="Pfam" id="PF07727">
    <property type="entry name" value="RVT_2"/>
    <property type="match status" value="1"/>
</dbReference>
<evidence type="ECO:0000259" key="3">
    <source>
        <dbReference type="Pfam" id="PF07727"/>
    </source>
</evidence>
<evidence type="ECO:0000256" key="2">
    <source>
        <dbReference type="SAM" id="MobiDB-lite"/>
    </source>
</evidence>
<evidence type="ECO:0000259" key="4">
    <source>
        <dbReference type="Pfam" id="PF22936"/>
    </source>
</evidence>
<reference evidence="5" key="1">
    <citation type="journal article" date="2022" name="Int. J. Mol. Sci.">
        <title>Draft Genome of Tanacetum Coccineum: Genomic Comparison of Closely Related Tanacetum-Family Plants.</title>
        <authorList>
            <person name="Yamashiro T."/>
            <person name="Shiraishi A."/>
            <person name="Nakayama K."/>
            <person name="Satake H."/>
        </authorList>
    </citation>
    <scope>NUCLEOTIDE SEQUENCE</scope>
</reference>
<feature type="compositionally biased region" description="Basic and acidic residues" evidence="2">
    <location>
        <begin position="678"/>
        <end position="702"/>
    </location>
</feature>
<evidence type="ECO:0000313" key="5">
    <source>
        <dbReference type="EMBL" id="GJT32444.1"/>
    </source>
</evidence>